<dbReference type="RefSeq" id="WP_301245196.1">
    <property type="nucleotide sequence ID" value="NZ_JAROCD010000002.1"/>
</dbReference>
<dbReference type="Pfam" id="PF02810">
    <property type="entry name" value="SEC-C"/>
    <property type="match status" value="1"/>
</dbReference>
<gene>
    <name evidence="1" type="ORF">P5G61_05510</name>
</gene>
<dbReference type="Gene3D" id="3.10.450.50">
    <property type="match status" value="1"/>
</dbReference>
<protein>
    <submittedName>
        <fullName evidence="1">SEC-C metal-binding domain-containing protein</fullName>
    </submittedName>
</protein>
<accession>A0ABT8J8W3</accession>
<proteinExistence type="predicted"/>
<name>A0ABT8J8W3_9BACL</name>
<dbReference type="InterPro" id="IPR004027">
    <property type="entry name" value="SEC_C_motif"/>
</dbReference>
<keyword evidence="2" id="KW-1185">Reference proteome</keyword>
<dbReference type="Proteomes" id="UP001174205">
    <property type="component" value="Unassembled WGS sequence"/>
</dbReference>
<evidence type="ECO:0000313" key="1">
    <source>
        <dbReference type="EMBL" id="MDN4600674.1"/>
    </source>
</evidence>
<sequence length="558" mass="66179">MWKKAMRVSSSISYRKRFKCPVCDSFSLYIIHDSACECENGCDETLINIGSIFEKDEFNGYFTSDYIDKHFWIDDAEINKMFTAIVDDNRYNLLNEKEKQTLKTILYSRTIKIEESLDDLVVRHLNDNGLTTVPQEMTAFGYLINLLEDTHFFMNLCCKDLALFNCGILFADKQFYSGRFFYNNAIEHLFQANERIYVILGIVYNFNFNDELSLNKNYKIEDYLKGIDDYKESDIKNILDGLKGNHMYRTLNTIRKLNTHDLSYYSKKIEEEMNKDAIAASKFWNRDGDEVDADFYLPQIKNLIFCLNKHYDLFELIISKVSSLTNIEEQTSHPMITKFMKLQVTHFDKQYSGREIQQLEFDKIKIFDKLPQYNNILIGDVFFRLNEVVRCVFDFCNMENEIFYKEWIQRENLHLYDLMDQQYLLYSAVSRIYSCYDKLSRYVSERYPQYKDIKYFHDFKKKTDKSALSNIIVDILNDDYYQGLYDLRNDIYHNLRAGTLQGEEGLVNFNYTLFIIVVENTKKIMKLIDDLYKFRNQKIGRNEPCLCGSGLKSKKCCG</sequence>
<organism evidence="1 2">
    <name type="scientific">Paenibacillus vandeheii</name>
    <dbReference type="NCBI Taxonomy" id="3035917"/>
    <lineage>
        <taxon>Bacteria</taxon>
        <taxon>Bacillati</taxon>
        <taxon>Bacillota</taxon>
        <taxon>Bacilli</taxon>
        <taxon>Bacillales</taxon>
        <taxon>Paenibacillaceae</taxon>
        <taxon>Paenibacillus</taxon>
    </lineage>
</organism>
<dbReference type="EMBL" id="JAROCD010000002">
    <property type="protein sequence ID" value="MDN4600674.1"/>
    <property type="molecule type" value="Genomic_DNA"/>
</dbReference>
<reference evidence="1" key="1">
    <citation type="submission" date="2023-03" db="EMBL/GenBank/DDBJ databases">
        <title>MT1 and MT2 Draft Genomes of Novel Species.</title>
        <authorList>
            <person name="Venkateswaran K."/>
        </authorList>
    </citation>
    <scope>NUCLEOTIDE SEQUENCE</scope>
    <source>
        <strain evidence="1">F6_3S_P_1C</strain>
    </source>
</reference>
<evidence type="ECO:0000313" key="2">
    <source>
        <dbReference type="Proteomes" id="UP001174205"/>
    </source>
</evidence>
<dbReference type="SUPFAM" id="SSF103642">
    <property type="entry name" value="Sec-C motif"/>
    <property type="match status" value="1"/>
</dbReference>
<comment type="caution">
    <text evidence="1">The sequence shown here is derived from an EMBL/GenBank/DDBJ whole genome shotgun (WGS) entry which is preliminary data.</text>
</comment>